<dbReference type="InterPro" id="IPR007921">
    <property type="entry name" value="CHAP_dom"/>
</dbReference>
<evidence type="ECO:0000313" key="2">
    <source>
        <dbReference type="EMBL" id="BAK21905.1"/>
    </source>
</evidence>
<dbReference type="Gene3D" id="3.90.1720.60">
    <property type="match status" value="1"/>
</dbReference>
<dbReference type="KEGG" id="mps:MPTP_1476"/>
<dbReference type="STRING" id="940190.MPTP_1476"/>
<evidence type="ECO:0000259" key="1">
    <source>
        <dbReference type="PROSITE" id="PS50911"/>
    </source>
</evidence>
<protein>
    <submittedName>
        <fullName evidence="2">Minor structural protein</fullName>
    </submittedName>
</protein>
<dbReference type="HOGENOM" id="CLU_131414_0_0_9"/>
<organism evidence="2 3">
    <name type="scientific">Melissococcus plutonius (strain ATCC 35311 / DSM 29964 / CIP 104052 / LMG 20360 / NCIMB 702443)</name>
    <dbReference type="NCBI Taxonomy" id="940190"/>
    <lineage>
        <taxon>Bacteria</taxon>
        <taxon>Bacillati</taxon>
        <taxon>Bacillota</taxon>
        <taxon>Bacilli</taxon>
        <taxon>Lactobacillales</taxon>
        <taxon>Enterococcaceae</taxon>
        <taxon>Melissococcus</taxon>
    </lineage>
</organism>
<dbReference type="AlphaFoldDB" id="F3YBM7"/>
<dbReference type="Proteomes" id="UP000008456">
    <property type="component" value="Chromosome"/>
</dbReference>
<dbReference type="EMBL" id="AP012200">
    <property type="protein sequence ID" value="BAK21905.1"/>
    <property type="molecule type" value="Genomic_DNA"/>
</dbReference>
<proteinExistence type="predicted"/>
<reference key="2">
    <citation type="submission" date="2011-04" db="EMBL/GenBank/DDBJ databases">
        <title>Whole genome sequence of Melissococcus plutonius ATCC 35311.</title>
        <authorList>
            <person name="Okumura K."/>
            <person name="Arai R."/>
            <person name="Osaki M."/>
            <person name="Okura M."/>
            <person name="Kirikae T."/>
            <person name="Takamatsu D."/>
            <person name="Akiyama T."/>
        </authorList>
    </citation>
    <scope>NUCLEOTIDE SEQUENCE</scope>
    <source>
        <strain>ATCC 35311</strain>
    </source>
</reference>
<gene>
    <name evidence="2" type="ordered locus">MPTP_1476</name>
</gene>
<name>F3YBM7_MELPT</name>
<evidence type="ECO:0000313" key="3">
    <source>
        <dbReference type="Proteomes" id="UP000008456"/>
    </source>
</evidence>
<reference evidence="2 3" key="1">
    <citation type="journal article" date="2011" name="J. Bacteriol.">
        <title>Complete genome sequence of Melissococcus plutonius ATCC 35311.</title>
        <authorList>
            <person name="Okumura K."/>
            <person name="Arai R."/>
            <person name="Okura M."/>
            <person name="Kirikae T."/>
            <person name="Takamatsu D."/>
            <person name="Osaki M."/>
            <person name="Miyoshi-Akiyama T."/>
        </authorList>
    </citation>
    <scope>NUCLEOTIDE SEQUENCE [LARGE SCALE GENOMIC DNA]</scope>
    <source>
        <strain evidence="3">ATCC 35311 / CIP 104052 / LMG 20360 / NCIMB 702443</strain>
    </source>
</reference>
<feature type="domain" description="Peptidase C51" evidence="1">
    <location>
        <begin position="1"/>
        <end position="136"/>
    </location>
</feature>
<accession>F3YBM7</accession>
<sequence>MGHTVGNGQCYAASAEYSGYLGGCGLGAGTKYGFSHVVGDTSSAADIGSSYDWKAVGWKVIFNPSYNQLVTGAIVNIKRGGQWGTGWTVDAVYGHTGIIYGLSGGKIQTYEQNAEQGQIIAKYNRIYFNSSIASIVIPPK</sequence>
<dbReference type="PROSITE" id="PS50911">
    <property type="entry name" value="CHAP"/>
    <property type="match status" value="1"/>
</dbReference>
<keyword evidence="3" id="KW-1185">Reference proteome</keyword>